<proteinExistence type="predicted"/>
<keyword evidence="3" id="KW-1185">Reference proteome</keyword>
<reference evidence="2 3" key="1">
    <citation type="submission" date="2018-05" db="EMBL/GenBank/DDBJ databases">
        <title>Complete genome sequence of Pseudomonas kribbensis 46-2(T).</title>
        <authorList>
            <person name="Jeong H."/>
            <person name="Lee S.-G."/>
            <person name="Rha E."/>
            <person name="Kim H."/>
        </authorList>
    </citation>
    <scope>NUCLEOTIDE SEQUENCE [LARGE SCALE GENOMIC DNA]</scope>
    <source>
        <strain evidence="2 3">46-2</strain>
    </source>
</reference>
<evidence type="ECO:0000313" key="3">
    <source>
        <dbReference type="Proteomes" id="UP000253720"/>
    </source>
</evidence>
<dbReference type="InterPro" id="IPR011990">
    <property type="entry name" value="TPR-like_helical_dom_sf"/>
</dbReference>
<organism evidence="2 3">
    <name type="scientific">Pseudomonas kribbensis</name>
    <dbReference type="NCBI Taxonomy" id="1628086"/>
    <lineage>
        <taxon>Bacteria</taxon>
        <taxon>Pseudomonadati</taxon>
        <taxon>Pseudomonadota</taxon>
        <taxon>Gammaproteobacteria</taxon>
        <taxon>Pseudomonadales</taxon>
        <taxon>Pseudomonadaceae</taxon>
        <taxon>Pseudomonas</taxon>
    </lineage>
</organism>
<dbReference type="RefSeq" id="WP_114881538.1">
    <property type="nucleotide sequence ID" value="NZ_CP029608.1"/>
</dbReference>
<gene>
    <name evidence="2" type="ORF">DLD99_05625</name>
</gene>
<feature type="signal peptide" evidence="1">
    <location>
        <begin position="1"/>
        <end position="21"/>
    </location>
</feature>
<evidence type="ECO:0000313" key="2">
    <source>
        <dbReference type="EMBL" id="AXI59971.1"/>
    </source>
</evidence>
<protein>
    <recommendedName>
        <fullName evidence="4">Sel1 repeat family protein</fullName>
    </recommendedName>
</protein>
<feature type="chain" id="PRO_5016989878" description="Sel1 repeat family protein" evidence="1">
    <location>
        <begin position="22"/>
        <end position="322"/>
    </location>
</feature>
<sequence length="322" mass="36145">MIRNFIGAFWLSLIFCSSATAELNPAQKTARDSGIALFRQSDWYDSQPLLTIAAEAGDRDAQYYLGEAIRLSKRYITAEAKKWYEAAAEQGDLYAMLRLSKEDDLCTIMDSCSEKDAKDWREQVLKAANERAVKGDTEAMTVLFTAGQGISWLEKAAEGGDSYAQQLLASVYKSGAGWFLVPGSREKEINRLFKSSSEGGNPRGMFLYANYLYDHDGSKEEIAHWVKKAAENSHIDSLITYAYKISDPSNELGYPVNLKEAYGLILILSKLEAGTAPEDAKRKLPELESQMKPDEIKQGIEFSKEWEKTHPPLSYFDPIYGY</sequence>
<evidence type="ECO:0000256" key="1">
    <source>
        <dbReference type="SAM" id="SignalP"/>
    </source>
</evidence>
<dbReference type="PANTHER" id="PTHR11102:SF160">
    <property type="entry name" value="ERAD-ASSOCIATED E3 UBIQUITIN-PROTEIN LIGASE COMPONENT HRD3"/>
    <property type="match status" value="1"/>
</dbReference>
<name>A0A345RL05_9PSED</name>
<dbReference type="SUPFAM" id="SSF81901">
    <property type="entry name" value="HCP-like"/>
    <property type="match status" value="2"/>
</dbReference>
<dbReference type="Gene3D" id="1.25.40.10">
    <property type="entry name" value="Tetratricopeptide repeat domain"/>
    <property type="match status" value="2"/>
</dbReference>
<accession>A0A345RL05</accession>
<evidence type="ECO:0008006" key="4">
    <source>
        <dbReference type="Google" id="ProtNLM"/>
    </source>
</evidence>
<dbReference type="Proteomes" id="UP000253720">
    <property type="component" value="Chromosome"/>
</dbReference>
<dbReference type="EMBL" id="CP029608">
    <property type="protein sequence ID" value="AXI59971.1"/>
    <property type="molecule type" value="Genomic_DNA"/>
</dbReference>
<dbReference type="PANTHER" id="PTHR11102">
    <property type="entry name" value="SEL-1-LIKE PROTEIN"/>
    <property type="match status" value="1"/>
</dbReference>
<keyword evidence="1" id="KW-0732">Signal</keyword>
<dbReference type="KEGG" id="pke:DLD99_05625"/>
<dbReference type="InterPro" id="IPR050767">
    <property type="entry name" value="Sel1_AlgK"/>
</dbReference>
<dbReference type="AlphaFoldDB" id="A0A345RL05"/>